<dbReference type="Gene3D" id="1.25.40.430">
    <property type="match status" value="1"/>
</dbReference>
<feature type="domain" description="BUB1 N-terminal" evidence="9">
    <location>
        <begin position="72"/>
        <end position="229"/>
    </location>
</feature>
<dbReference type="GO" id="GO:0007094">
    <property type="term" value="P:mitotic spindle assembly checkpoint signaling"/>
    <property type="evidence" value="ECO:0007669"/>
    <property type="project" value="InterPro"/>
</dbReference>
<evidence type="ECO:0000259" key="9">
    <source>
        <dbReference type="PROSITE" id="PS51489"/>
    </source>
</evidence>
<keyword evidence="7" id="KW-0137">Centromere</keyword>
<evidence type="ECO:0000256" key="1">
    <source>
        <dbReference type="ARBA" id="ARBA00004123"/>
    </source>
</evidence>
<accession>A0AAN9FET1</accession>
<keyword evidence="4" id="KW-0995">Kinetochore</keyword>
<keyword evidence="3" id="KW-0158">Chromosome</keyword>
<dbReference type="FunFam" id="1.25.40.430:FF:000004">
    <property type="entry name" value="Mitotic spindle checkpoint protein BUBR1"/>
    <property type="match status" value="1"/>
</dbReference>
<dbReference type="PANTHER" id="PTHR14030">
    <property type="entry name" value="MITOTIC CHECKPOINT SERINE/THREONINE-PROTEIN KINASE BUB1"/>
    <property type="match status" value="1"/>
</dbReference>
<dbReference type="GO" id="GO:0005634">
    <property type="term" value="C:nucleus"/>
    <property type="evidence" value="ECO:0007669"/>
    <property type="project" value="UniProtKB-SubCell"/>
</dbReference>
<evidence type="ECO:0000313" key="11">
    <source>
        <dbReference type="Proteomes" id="UP001372338"/>
    </source>
</evidence>
<dbReference type="AlphaFoldDB" id="A0AAN9FET1"/>
<evidence type="ECO:0000256" key="5">
    <source>
        <dbReference type="ARBA" id="ARBA00023242"/>
    </source>
</evidence>
<dbReference type="GO" id="GO:0051754">
    <property type="term" value="P:meiotic sister chromatid cohesion, centromeric"/>
    <property type="evidence" value="ECO:0007669"/>
    <property type="project" value="TreeGrafter"/>
</dbReference>
<evidence type="ECO:0000256" key="2">
    <source>
        <dbReference type="ARBA" id="ARBA00004629"/>
    </source>
</evidence>
<comment type="caution">
    <text evidence="10">The sequence shown here is derived from an EMBL/GenBank/DDBJ whole genome shotgun (WGS) entry which is preliminary data.</text>
</comment>
<protein>
    <recommendedName>
        <fullName evidence="9">BUB1 N-terminal domain-containing protein</fullName>
    </recommendedName>
</protein>
<keyword evidence="6" id="KW-0131">Cell cycle</keyword>
<dbReference type="Proteomes" id="UP001372338">
    <property type="component" value="Unassembled WGS sequence"/>
</dbReference>
<sequence length="384" mass="43793">MAEATELQKKVVVDPETEFLASKRKTGNEWETFKENVRPLKRGRNVTVLNHALKSHTDNHLKKTLLHHRRKLIEAIDEYKGEDPLLPWLQCIKWVQEAFPPGGDSSGLVVIYEQCVRAFWHSDHYKDDLRYLKVWLEYAENCFDADVIYAFLDANAIGKTHSDFYISYGLHLESKNKLKAANQIFELGISRNAQPVDKLKAAYRKFITRSMTRPKAMDDSVEKAPVRSFGTVLAKGENRRCLAPLSCDPSAKNDRTRAAPFSIYKDSVAATDDTCTHQPDVSHSWHTLGPRAERNKENNAIPGKWKSYKIPQRPGTRMGGAAASPCIPVFVDEECQESRSVKAEGPRSSSLQIRHEDEGRVLKRETEMLRKNPLRNFPHNSLPR</sequence>
<dbReference type="SMART" id="SM00777">
    <property type="entry name" value="Mad3_BUB1_I"/>
    <property type="match status" value="1"/>
</dbReference>
<organism evidence="10 11">
    <name type="scientific">Crotalaria pallida</name>
    <name type="common">Smooth rattlebox</name>
    <name type="synonym">Crotalaria striata</name>
    <dbReference type="NCBI Taxonomy" id="3830"/>
    <lineage>
        <taxon>Eukaryota</taxon>
        <taxon>Viridiplantae</taxon>
        <taxon>Streptophyta</taxon>
        <taxon>Embryophyta</taxon>
        <taxon>Tracheophyta</taxon>
        <taxon>Spermatophyta</taxon>
        <taxon>Magnoliopsida</taxon>
        <taxon>eudicotyledons</taxon>
        <taxon>Gunneridae</taxon>
        <taxon>Pentapetalae</taxon>
        <taxon>rosids</taxon>
        <taxon>fabids</taxon>
        <taxon>Fabales</taxon>
        <taxon>Fabaceae</taxon>
        <taxon>Papilionoideae</taxon>
        <taxon>50 kb inversion clade</taxon>
        <taxon>genistoids sensu lato</taxon>
        <taxon>core genistoids</taxon>
        <taxon>Crotalarieae</taxon>
        <taxon>Crotalaria</taxon>
    </lineage>
</organism>
<keyword evidence="5" id="KW-0539">Nucleus</keyword>
<comment type="subcellular location">
    <subcellularLocation>
        <location evidence="2">Chromosome</location>
        <location evidence="2">Centromere</location>
        <location evidence="2">Kinetochore</location>
    </subcellularLocation>
    <subcellularLocation>
        <location evidence="1">Nucleus</location>
    </subcellularLocation>
</comment>
<evidence type="ECO:0000256" key="6">
    <source>
        <dbReference type="ARBA" id="ARBA00023306"/>
    </source>
</evidence>
<dbReference type="InterPro" id="IPR015661">
    <property type="entry name" value="Bub1/Mad3"/>
</dbReference>
<dbReference type="PROSITE" id="PS51489">
    <property type="entry name" value="BUB1_N"/>
    <property type="match status" value="1"/>
</dbReference>
<evidence type="ECO:0000256" key="4">
    <source>
        <dbReference type="ARBA" id="ARBA00022838"/>
    </source>
</evidence>
<reference evidence="10 11" key="1">
    <citation type="submission" date="2024-01" db="EMBL/GenBank/DDBJ databases">
        <title>The genomes of 5 underutilized Papilionoideae crops provide insights into root nodulation and disease resistanc.</title>
        <authorList>
            <person name="Yuan L."/>
        </authorList>
    </citation>
    <scope>NUCLEOTIDE SEQUENCE [LARGE SCALE GENOMIC DNA]</scope>
    <source>
        <strain evidence="10">ZHUSHIDOU_FW_LH</strain>
        <tissue evidence="10">Leaf</tissue>
    </source>
</reference>
<dbReference type="InterPro" id="IPR013212">
    <property type="entry name" value="Mad3/Bub1_I"/>
</dbReference>
<dbReference type="Pfam" id="PF08311">
    <property type="entry name" value="Mad3_BUB1_I"/>
    <property type="match status" value="1"/>
</dbReference>
<gene>
    <name evidence="10" type="ORF">RIF29_15252</name>
</gene>
<evidence type="ECO:0000256" key="7">
    <source>
        <dbReference type="ARBA" id="ARBA00023328"/>
    </source>
</evidence>
<evidence type="ECO:0000256" key="8">
    <source>
        <dbReference type="SAM" id="MobiDB-lite"/>
    </source>
</evidence>
<dbReference type="GO" id="GO:0000776">
    <property type="term" value="C:kinetochore"/>
    <property type="evidence" value="ECO:0007669"/>
    <property type="project" value="UniProtKB-KW"/>
</dbReference>
<name>A0AAN9FET1_CROPI</name>
<feature type="compositionally biased region" description="Basic and acidic residues" evidence="8">
    <location>
        <begin position="353"/>
        <end position="370"/>
    </location>
</feature>
<keyword evidence="11" id="KW-1185">Reference proteome</keyword>
<dbReference type="GO" id="GO:0004672">
    <property type="term" value="F:protein kinase activity"/>
    <property type="evidence" value="ECO:0007669"/>
    <property type="project" value="TreeGrafter"/>
</dbReference>
<evidence type="ECO:0000313" key="10">
    <source>
        <dbReference type="EMBL" id="KAK7274174.1"/>
    </source>
</evidence>
<proteinExistence type="predicted"/>
<feature type="region of interest" description="Disordered" evidence="8">
    <location>
        <begin position="338"/>
        <end position="384"/>
    </location>
</feature>
<evidence type="ECO:0000256" key="3">
    <source>
        <dbReference type="ARBA" id="ARBA00022454"/>
    </source>
</evidence>
<dbReference type="PANTHER" id="PTHR14030:SF19">
    <property type="entry name" value="MITOTIC SPINDLE CHECKPOINT PROTEIN BUBR1"/>
    <property type="match status" value="1"/>
</dbReference>
<dbReference type="EMBL" id="JAYWIO010000003">
    <property type="protein sequence ID" value="KAK7274174.1"/>
    <property type="molecule type" value="Genomic_DNA"/>
</dbReference>